<feature type="chain" id="PRO_5045169543" evidence="2">
    <location>
        <begin position="25"/>
        <end position="529"/>
    </location>
</feature>
<comment type="caution">
    <text evidence="3">The sequence shown here is derived from an EMBL/GenBank/DDBJ whole genome shotgun (WGS) entry which is preliminary data.</text>
</comment>
<dbReference type="RefSeq" id="WP_192394836.1">
    <property type="nucleotide sequence ID" value="NZ_CAJHIU010000002.1"/>
</dbReference>
<evidence type="ECO:0000313" key="3">
    <source>
        <dbReference type="EMBL" id="MBD9362119.1"/>
    </source>
</evidence>
<gene>
    <name evidence="3" type="ORF">EBB_16675</name>
</gene>
<evidence type="ECO:0000313" key="4">
    <source>
        <dbReference type="Proteomes" id="UP000641152"/>
    </source>
</evidence>
<dbReference type="SUPFAM" id="SSF56935">
    <property type="entry name" value="Porins"/>
    <property type="match status" value="1"/>
</dbReference>
<feature type="coiled-coil region" evidence="1">
    <location>
        <begin position="53"/>
        <end position="97"/>
    </location>
</feature>
<dbReference type="InterPro" id="IPR023614">
    <property type="entry name" value="Porin_dom_sf"/>
</dbReference>
<sequence>MRLSKLSLAVVAIIGSGICAEAMALDLYVDAKTKQIFAEPGPGRTKLGSFEKVEESASQKAEVQAQKAAVEAQKAEIAQIKEDLALKNNELKALDEHIKDPKYSELELSEKGIKFESKDGNFEMAINGRMQVDAQMNVSDGSPISNSTATPNDTQQLADGANIRRARLGVEGSYYHDWEYKFEYDFSRGGNSGVAAGITDAYINWRGYDPLGVKVGSFKEPFSLEEATSNRWLTFIERNMAVNAFSDNPNAYKTGFSLSWSDPRWTAAGAIMTEPVGGGWAYTSSRGSNGNNNRNGGSGDMGWELTGRVTGLPWFEDKTKFLHVGASGSQRYLNDVGNNNAMRYQAAITNVDRTAVIDTGTGIFDNVSTITRMGGESALVYGPFSAQAEYIQADLSGRINNNESLYGYYGYVSYFLTGESRAYKTKTGAWDRLKPKRNFDMKGGLGAWEVAAGYDYLDLNDKNVRGGRAAVAKFGLNWYPNSHIKMMANYIHALEIQRPGTSSLTAPTNGAGYDGSKLDAFELRGQVDF</sequence>
<dbReference type="Pfam" id="PF07396">
    <property type="entry name" value="Porin_O_P"/>
    <property type="match status" value="1"/>
</dbReference>
<feature type="signal peptide" evidence="2">
    <location>
        <begin position="1"/>
        <end position="24"/>
    </location>
</feature>
<dbReference type="InterPro" id="IPR010870">
    <property type="entry name" value="Porin_O/P"/>
</dbReference>
<dbReference type="Proteomes" id="UP000641152">
    <property type="component" value="Unassembled WGS sequence"/>
</dbReference>
<name>A0ABR9DG95_9GAMM</name>
<accession>A0ABR9DG95</accession>
<dbReference type="EMBL" id="JACXST010000002">
    <property type="protein sequence ID" value="MBD9362119.1"/>
    <property type="molecule type" value="Genomic_DNA"/>
</dbReference>
<reference evidence="3 4" key="1">
    <citation type="submission" date="2020-09" db="EMBL/GenBank/DDBJ databases">
        <title>Methylomonas albis sp. nov. and Methylomonas fluvii sp. nov.: Two cold-adapted methanotrophs from the River Elbe and an amended description of Methylovulum psychrotolerans strain Eb1.</title>
        <authorList>
            <person name="Bussmann I.K."/>
            <person name="Klings K.-W."/>
            <person name="Warnstedt J."/>
            <person name="Hoppert M."/>
            <person name="Saborowski A."/>
            <person name="Horn F."/>
            <person name="Liebner S."/>
        </authorList>
    </citation>
    <scope>NUCLEOTIDE SEQUENCE [LARGE SCALE GENOMIC DNA]</scope>
    <source>
        <strain evidence="3 4">EbB</strain>
    </source>
</reference>
<proteinExistence type="predicted"/>
<keyword evidence="2" id="KW-0732">Signal</keyword>
<evidence type="ECO:0000256" key="1">
    <source>
        <dbReference type="SAM" id="Coils"/>
    </source>
</evidence>
<keyword evidence="4" id="KW-1185">Reference proteome</keyword>
<protein>
    <submittedName>
        <fullName evidence="3">Porin</fullName>
    </submittedName>
</protein>
<keyword evidence="1" id="KW-0175">Coiled coil</keyword>
<dbReference type="Gene3D" id="2.40.160.10">
    <property type="entry name" value="Porin"/>
    <property type="match status" value="1"/>
</dbReference>
<organism evidence="3 4">
    <name type="scientific">Methylomonas fluvii</name>
    <dbReference type="NCBI Taxonomy" id="1854564"/>
    <lineage>
        <taxon>Bacteria</taxon>
        <taxon>Pseudomonadati</taxon>
        <taxon>Pseudomonadota</taxon>
        <taxon>Gammaproteobacteria</taxon>
        <taxon>Methylococcales</taxon>
        <taxon>Methylococcaceae</taxon>
        <taxon>Methylomonas</taxon>
    </lineage>
</organism>
<evidence type="ECO:0000256" key="2">
    <source>
        <dbReference type="SAM" id="SignalP"/>
    </source>
</evidence>